<dbReference type="SUPFAM" id="SSF53474">
    <property type="entry name" value="alpha/beta-Hydrolases"/>
    <property type="match status" value="1"/>
</dbReference>
<feature type="domain" description="KANL3/Tex30 alpha/beta hydrolase-like" evidence="1">
    <location>
        <begin position="27"/>
        <end position="210"/>
    </location>
</feature>
<dbReference type="EMBL" id="CP121671">
    <property type="protein sequence ID" value="WFT76481.1"/>
    <property type="molecule type" value="Genomic_DNA"/>
</dbReference>
<dbReference type="InterPro" id="IPR046879">
    <property type="entry name" value="KANL3/Tex30_Abhydrolase"/>
</dbReference>
<dbReference type="Pfam" id="PF20408">
    <property type="entry name" value="Abhydrolase_11"/>
    <property type="match status" value="1"/>
</dbReference>
<dbReference type="InterPro" id="IPR017018">
    <property type="entry name" value="UCP033634"/>
</dbReference>
<keyword evidence="2" id="KW-0378">Hydrolase</keyword>
<evidence type="ECO:0000313" key="2">
    <source>
        <dbReference type="EMBL" id="WFT76481.1"/>
    </source>
</evidence>
<dbReference type="RefSeq" id="WP_283078434.1">
    <property type="nucleotide sequence ID" value="NZ_CP121671.1"/>
</dbReference>
<gene>
    <name evidence="2" type="ORF">P9989_09005</name>
</gene>
<dbReference type="Gene3D" id="3.40.50.1820">
    <property type="entry name" value="alpha/beta hydrolase"/>
    <property type="match status" value="1"/>
</dbReference>
<proteinExistence type="predicted"/>
<evidence type="ECO:0000259" key="1">
    <source>
        <dbReference type="Pfam" id="PF20408"/>
    </source>
</evidence>
<dbReference type="InterPro" id="IPR029058">
    <property type="entry name" value="AB_hydrolase_fold"/>
</dbReference>
<dbReference type="Proteomes" id="UP001221597">
    <property type="component" value="Chromosome"/>
</dbReference>
<evidence type="ECO:0000313" key="3">
    <source>
        <dbReference type="Proteomes" id="UP001221597"/>
    </source>
</evidence>
<organism evidence="2 3">
    <name type="scientific">Halobacillus naozhouensis</name>
    <dbReference type="NCBI Taxonomy" id="554880"/>
    <lineage>
        <taxon>Bacteria</taxon>
        <taxon>Bacillati</taxon>
        <taxon>Bacillota</taxon>
        <taxon>Bacilli</taxon>
        <taxon>Bacillales</taxon>
        <taxon>Bacillaceae</taxon>
        <taxon>Halobacillus</taxon>
    </lineage>
</organism>
<accession>A0ABY8J697</accession>
<reference evidence="2 3" key="1">
    <citation type="submission" date="2023-04" db="EMBL/GenBank/DDBJ databases">
        <title>Genome sequence of Halobacillus naozhouensis KACC 21980.</title>
        <authorList>
            <person name="Kim S."/>
            <person name="Heo J."/>
            <person name="Kwon S.-W."/>
        </authorList>
    </citation>
    <scope>NUCLEOTIDE SEQUENCE [LARGE SCALE GENOMIC DNA]</scope>
    <source>
        <strain evidence="2 3">KCTC 13234</strain>
    </source>
</reference>
<sequence length="211" mass="24059">MKVNIKSKMIGDKEIQYTHIQNNSKVVCIMFSGAGYTYDKPLFYYSTMKLIEGKIDIVHIHYSYSQDELNLPIAGIADIITNDVEPIIDEVLNCGEYRESIYFGKSIGTIPIINEIMVKHPKSTFVLLTPLLKYELFMRPLLESQSKILIIAGSKDHHYVLEKIEALMNKNNIKVKVVNKANHSLEIEPFDTLSSISSLSDTIQSISRFIR</sequence>
<name>A0ABY8J697_9BACI</name>
<keyword evidence="3" id="KW-1185">Reference proteome</keyword>
<protein>
    <submittedName>
        <fullName evidence="2">Alpha/beta hydrolase</fullName>
    </submittedName>
</protein>
<dbReference type="GO" id="GO:0016787">
    <property type="term" value="F:hydrolase activity"/>
    <property type="evidence" value="ECO:0007669"/>
    <property type="project" value="UniProtKB-KW"/>
</dbReference>
<dbReference type="PIRSF" id="PIRSF033634">
    <property type="entry name" value="UCP033634"/>
    <property type="match status" value="1"/>
</dbReference>